<keyword evidence="2" id="KW-0472">Membrane</keyword>
<proteinExistence type="predicted"/>
<feature type="transmembrane region" description="Helical" evidence="2">
    <location>
        <begin position="629"/>
        <end position="649"/>
    </location>
</feature>
<dbReference type="PANTHER" id="PTHR34730:SF1">
    <property type="entry name" value="PARAQUAT-INDUCIBLE PROTEIN A"/>
    <property type="match status" value="1"/>
</dbReference>
<feature type="transmembrane region" description="Helical" evidence="2">
    <location>
        <begin position="589"/>
        <end position="617"/>
    </location>
</feature>
<feature type="transmembrane region" description="Helical" evidence="2">
    <location>
        <begin position="481"/>
        <end position="500"/>
    </location>
</feature>
<protein>
    <submittedName>
        <fullName evidence="3">Uncharacterized protein</fullName>
    </submittedName>
</protein>
<sequence length="712" mass="78254">MDEETPAPGVEEAPNDSLSGDEEIPQPFDDDAQDGLKPTATKRSIDSHYPKKIGILHTISLTLNAGLMVYAHLGLSAVILSSQDPSTTASANIDIDAPTTTTAAPPNADDNDDGTIEGSGKCTPQDLELWIQSGGEVTRPEQSNYCSRQYNTAGCLLDSSCIETCFQEEYGYSEECATCFGEIPSCSVDNGCFLKCAVDSFSEECQECSKPCVEQSGVCTGLPLVIKESANEIAGKCNAQDVELWVATGGETVRPTQSNYCSREYNGGCLVDSECIEICFQKEYGYSEECSSCFGVIPMCSVSNGCTMKCASDSFSAECQQCNIPCFEELTICTGLVEKDANETISTQLNNNTDPSLPTNQSTGENTCNNFDLEAINQWYTVYNLTFVRSIQDAWSGDAKLLAVIIVLFSGIWPYLKNIILVIIWYLPTTEKRQTDTLVWLSRLSKYTLVDVFAVIGVLVGVQLQLNVGGTEAVTRAEPRFGIIAFFLATVWEFLQIELIKSMHERQLLRKSSNEARGDRLLFSKLWPTVFILVSSIVLYVAGSITEFVFFSSADVTGVCKKSYNVVTLGNALINELSMTDNSAKGQTWILYLSYVVLNLTFPILTHLLQIGFVVGWFRSKKLKRLTDLILAIWCFACIEVLLIGIFAVEYKFPNLIMKIAEQNAGFLDINSELGTGFYILIVYSVVAGFMQCSLKIRQNEPTACAIINGRK</sequence>
<dbReference type="Pfam" id="PF04403">
    <property type="entry name" value="PqiA"/>
    <property type="match status" value="1"/>
</dbReference>
<name>A0A7S4JSC2_9STRA</name>
<dbReference type="InterPro" id="IPR007498">
    <property type="entry name" value="PqiA-like"/>
</dbReference>
<dbReference type="EMBL" id="HBKQ01047915">
    <property type="protein sequence ID" value="CAE2272781.1"/>
    <property type="molecule type" value="Transcribed_RNA"/>
</dbReference>
<feature type="region of interest" description="Disordered" evidence="1">
    <location>
        <begin position="87"/>
        <end position="121"/>
    </location>
</feature>
<evidence type="ECO:0000313" key="3">
    <source>
        <dbReference type="EMBL" id="CAE2272781.1"/>
    </source>
</evidence>
<keyword evidence="2" id="KW-0812">Transmembrane</keyword>
<feature type="transmembrane region" description="Helical" evidence="2">
    <location>
        <begin position="447"/>
        <end position="466"/>
    </location>
</feature>
<feature type="transmembrane region" description="Helical" evidence="2">
    <location>
        <begin position="521"/>
        <end position="542"/>
    </location>
</feature>
<accession>A0A7S4JSC2</accession>
<feature type="transmembrane region" description="Helical" evidence="2">
    <location>
        <begin position="401"/>
        <end position="427"/>
    </location>
</feature>
<gene>
    <name evidence="3" type="ORF">OAUR00152_LOCUS33065</name>
</gene>
<dbReference type="AlphaFoldDB" id="A0A7S4JSC2"/>
<feature type="compositionally biased region" description="Acidic residues" evidence="1">
    <location>
        <begin position="19"/>
        <end position="33"/>
    </location>
</feature>
<keyword evidence="2" id="KW-1133">Transmembrane helix</keyword>
<organism evidence="3">
    <name type="scientific">Odontella aurita</name>
    <dbReference type="NCBI Taxonomy" id="265563"/>
    <lineage>
        <taxon>Eukaryota</taxon>
        <taxon>Sar</taxon>
        <taxon>Stramenopiles</taxon>
        <taxon>Ochrophyta</taxon>
        <taxon>Bacillariophyta</taxon>
        <taxon>Mediophyceae</taxon>
        <taxon>Biddulphiophycidae</taxon>
        <taxon>Eupodiscales</taxon>
        <taxon>Odontellaceae</taxon>
        <taxon>Odontella</taxon>
    </lineage>
</organism>
<feature type="transmembrane region" description="Helical" evidence="2">
    <location>
        <begin position="674"/>
        <end position="691"/>
    </location>
</feature>
<feature type="region of interest" description="Disordered" evidence="1">
    <location>
        <begin position="1"/>
        <end position="43"/>
    </location>
</feature>
<evidence type="ECO:0000256" key="2">
    <source>
        <dbReference type="SAM" id="Phobius"/>
    </source>
</evidence>
<evidence type="ECO:0000256" key="1">
    <source>
        <dbReference type="SAM" id="MobiDB-lite"/>
    </source>
</evidence>
<reference evidence="3" key="1">
    <citation type="submission" date="2021-01" db="EMBL/GenBank/DDBJ databases">
        <authorList>
            <person name="Corre E."/>
            <person name="Pelletier E."/>
            <person name="Niang G."/>
            <person name="Scheremetjew M."/>
            <person name="Finn R."/>
            <person name="Kale V."/>
            <person name="Holt S."/>
            <person name="Cochrane G."/>
            <person name="Meng A."/>
            <person name="Brown T."/>
            <person name="Cohen L."/>
        </authorList>
    </citation>
    <scope>NUCLEOTIDE SEQUENCE</scope>
    <source>
        <strain evidence="3">Isolate 1302-5</strain>
    </source>
</reference>
<feature type="compositionally biased region" description="Low complexity" evidence="1">
    <location>
        <begin position="91"/>
        <end position="108"/>
    </location>
</feature>
<dbReference type="PANTHER" id="PTHR34730">
    <property type="entry name" value="UNNAMED PRODUCT"/>
    <property type="match status" value="1"/>
</dbReference>